<sequence>MQNIFRVAICAALLLSLSGCAVVSVAGAAVTVASTAVSVGVTAGSMAVGAVTTVGGALIGDDDDEDE</sequence>
<evidence type="ECO:0000313" key="2">
    <source>
        <dbReference type="EMBL" id="GIZ50597.1"/>
    </source>
</evidence>
<dbReference type="EMBL" id="BPMK01000002">
    <property type="protein sequence ID" value="GIZ50597.1"/>
    <property type="molecule type" value="Genomic_DNA"/>
</dbReference>
<feature type="signal peptide" evidence="1">
    <location>
        <begin position="1"/>
        <end position="28"/>
    </location>
</feature>
<feature type="chain" id="PRO_5046808959" description="Lipoprotein" evidence="1">
    <location>
        <begin position="29"/>
        <end position="67"/>
    </location>
</feature>
<dbReference type="Proteomes" id="UP000887222">
    <property type="component" value="Unassembled WGS sequence"/>
</dbReference>
<dbReference type="RefSeq" id="WP_220806768.1">
    <property type="nucleotide sequence ID" value="NZ_BPMK01000002.1"/>
</dbReference>
<evidence type="ECO:0000256" key="1">
    <source>
        <dbReference type="SAM" id="SignalP"/>
    </source>
</evidence>
<proteinExistence type="predicted"/>
<name>A0ABQ4Q0N1_9BURK</name>
<keyword evidence="3" id="KW-1185">Reference proteome</keyword>
<accession>A0ABQ4Q0N1</accession>
<organism evidence="2 3">
    <name type="scientific">Noviherbaspirillum aridicola</name>
    <dbReference type="NCBI Taxonomy" id="2849687"/>
    <lineage>
        <taxon>Bacteria</taxon>
        <taxon>Pseudomonadati</taxon>
        <taxon>Pseudomonadota</taxon>
        <taxon>Betaproteobacteria</taxon>
        <taxon>Burkholderiales</taxon>
        <taxon>Oxalobacteraceae</taxon>
        <taxon>Noviherbaspirillum</taxon>
    </lineage>
</organism>
<comment type="caution">
    <text evidence="2">The sequence shown here is derived from an EMBL/GenBank/DDBJ whole genome shotgun (WGS) entry which is preliminary data.</text>
</comment>
<keyword evidence="1" id="KW-0732">Signal</keyword>
<evidence type="ECO:0008006" key="4">
    <source>
        <dbReference type="Google" id="ProtNLM"/>
    </source>
</evidence>
<protein>
    <recommendedName>
        <fullName evidence="4">Lipoprotein</fullName>
    </recommendedName>
</protein>
<dbReference type="PROSITE" id="PS51257">
    <property type="entry name" value="PROKAR_LIPOPROTEIN"/>
    <property type="match status" value="1"/>
</dbReference>
<gene>
    <name evidence="2" type="ORF">NCCP691_06110</name>
</gene>
<reference evidence="2 3" key="1">
    <citation type="journal article" date="2022" name="Int. J. Syst. Evol. Microbiol.">
        <title>Noviherbaspirillum aridicola sp. nov., isolated from an arid soil in Pakistan.</title>
        <authorList>
            <person name="Khan I.U."/>
            <person name="Saqib M."/>
            <person name="Amin A."/>
            <person name="Hussain F."/>
            <person name="Li L."/>
            <person name="Liu Y.H."/>
            <person name="Fang B.Z."/>
            <person name="Ahmed I."/>
            <person name="Li W.J."/>
        </authorList>
    </citation>
    <scope>NUCLEOTIDE SEQUENCE [LARGE SCALE GENOMIC DNA]</scope>
    <source>
        <strain evidence="2 3">NCCP-691</strain>
    </source>
</reference>
<evidence type="ECO:0000313" key="3">
    <source>
        <dbReference type="Proteomes" id="UP000887222"/>
    </source>
</evidence>